<accession>A0AAV0RBW8</accession>
<dbReference type="SMART" id="SM00248">
    <property type="entry name" value="ANK"/>
    <property type="match status" value="4"/>
</dbReference>
<comment type="caution">
    <text evidence="3">The sequence shown here is derived from an EMBL/GenBank/DDBJ whole genome shotgun (WGS) entry which is preliminary data.</text>
</comment>
<gene>
    <name evidence="3" type="ORF">LITE_LOCUS47403</name>
</gene>
<dbReference type="Pfam" id="PF00023">
    <property type="entry name" value="Ank"/>
    <property type="match status" value="1"/>
</dbReference>
<feature type="compositionally biased region" description="Basic residues" evidence="2">
    <location>
        <begin position="175"/>
        <end position="186"/>
    </location>
</feature>
<feature type="compositionally biased region" description="Basic and acidic residues" evidence="2">
    <location>
        <begin position="158"/>
        <end position="167"/>
    </location>
</feature>
<dbReference type="InterPro" id="IPR002110">
    <property type="entry name" value="Ankyrin_rpt"/>
</dbReference>
<dbReference type="PROSITE" id="PS50297">
    <property type="entry name" value="ANK_REP_REGION"/>
    <property type="match status" value="1"/>
</dbReference>
<dbReference type="EMBL" id="CAMGYJ010000010">
    <property type="protein sequence ID" value="CAI0554970.1"/>
    <property type="molecule type" value="Genomic_DNA"/>
</dbReference>
<organism evidence="3 4">
    <name type="scientific">Linum tenue</name>
    <dbReference type="NCBI Taxonomy" id="586396"/>
    <lineage>
        <taxon>Eukaryota</taxon>
        <taxon>Viridiplantae</taxon>
        <taxon>Streptophyta</taxon>
        <taxon>Embryophyta</taxon>
        <taxon>Tracheophyta</taxon>
        <taxon>Spermatophyta</taxon>
        <taxon>Magnoliopsida</taxon>
        <taxon>eudicotyledons</taxon>
        <taxon>Gunneridae</taxon>
        <taxon>Pentapetalae</taxon>
        <taxon>rosids</taxon>
        <taxon>fabids</taxon>
        <taxon>Malpighiales</taxon>
        <taxon>Linaceae</taxon>
        <taxon>Linum</taxon>
    </lineage>
</organism>
<feature type="compositionally biased region" description="Basic and acidic residues" evidence="2">
    <location>
        <begin position="224"/>
        <end position="241"/>
    </location>
</feature>
<evidence type="ECO:0000313" key="4">
    <source>
        <dbReference type="Proteomes" id="UP001154282"/>
    </source>
</evidence>
<keyword evidence="1" id="KW-0040">ANK repeat</keyword>
<evidence type="ECO:0000256" key="2">
    <source>
        <dbReference type="SAM" id="MobiDB-lite"/>
    </source>
</evidence>
<dbReference type="PANTHER" id="PTHR24121:SF21">
    <property type="entry name" value="ANKYRIN REPEAT FAMILY PROTEIN"/>
    <property type="match status" value="1"/>
</dbReference>
<dbReference type="InterPro" id="IPR036770">
    <property type="entry name" value="Ankyrin_rpt-contain_sf"/>
</dbReference>
<sequence length="469" mass="50776">YIRNLPLYRALDSGDWETTKRLLHRHPDGPVPAATASLSPDGDTALHVAVLAGHEGIVERLATEVLPKEALMMKNKSSATALNYAAIGGVTGIADCLVRKAPELLRVPNQNGHIPVVVASLYGHREMVRSRIQTSLRPETDPRPGHRAPPVPVPADLDPVRVRIREDGDSEGPVRRHRTRHRRAHSGAHQAVPGHRVARGQEPEGDLPVRDAPPSGENLQPHLPDGRQEERHGHALGREPQQHPAPGGVPGPALPARPRHRGRPPDAEGATMVQRSGEHCSAEAEGDEEPVSRHAEDSVYQRTQRVGGRRREVDEGNGDVLHGGGGADRHHHVLCSVHTPRRVRPVHGATPLPSPQLLHRLHRLRRRLALLFDVIDAHVPRDADVAVPGGGFPPVAADEADHRAVDSVLLDGDDDDDVWGGADDIFEGEVRLGFFSDHVAGQRSGDSVCAAAVSPARRHLLVDVWAGDL</sequence>
<feature type="non-terminal residue" evidence="3">
    <location>
        <position position="1"/>
    </location>
</feature>
<keyword evidence="4" id="KW-1185">Reference proteome</keyword>
<dbReference type="PANTHER" id="PTHR24121">
    <property type="entry name" value="NO MECHANORECEPTOR POTENTIAL C, ISOFORM D-RELATED"/>
    <property type="match status" value="1"/>
</dbReference>
<feature type="repeat" description="ANK" evidence="1">
    <location>
        <begin position="41"/>
        <end position="61"/>
    </location>
</feature>
<dbReference type="PROSITE" id="PS50088">
    <property type="entry name" value="ANK_REPEAT"/>
    <property type="match status" value="1"/>
</dbReference>
<dbReference type="Proteomes" id="UP001154282">
    <property type="component" value="Unassembled WGS sequence"/>
</dbReference>
<dbReference type="Gene3D" id="1.25.40.20">
    <property type="entry name" value="Ankyrin repeat-containing domain"/>
    <property type="match status" value="1"/>
</dbReference>
<feature type="region of interest" description="Disordered" evidence="2">
    <location>
        <begin position="133"/>
        <end position="327"/>
    </location>
</feature>
<dbReference type="AlphaFoldDB" id="A0AAV0RBW8"/>
<evidence type="ECO:0000313" key="3">
    <source>
        <dbReference type="EMBL" id="CAI0554970.1"/>
    </source>
</evidence>
<dbReference type="SUPFAM" id="SSF48403">
    <property type="entry name" value="Ankyrin repeat"/>
    <property type="match status" value="1"/>
</dbReference>
<proteinExistence type="predicted"/>
<evidence type="ECO:0000256" key="1">
    <source>
        <dbReference type="PROSITE-ProRule" id="PRU00023"/>
    </source>
</evidence>
<feature type="compositionally biased region" description="Basic and acidic residues" evidence="2">
    <location>
        <begin position="290"/>
        <end position="299"/>
    </location>
</feature>
<name>A0AAV0RBW8_9ROSI</name>
<protein>
    <submittedName>
        <fullName evidence="3">Uncharacterized protein</fullName>
    </submittedName>
</protein>
<reference evidence="3" key="1">
    <citation type="submission" date="2022-08" db="EMBL/GenBank/DDBJ databases">
        <authorList>
            <person name="Gutierrez-Valencia J."/>
        </authorList>
    </citation>
    <scope>NUCLEOTIDE SEQUENCE</scope>
</reference>